<protein>
    <submittedName>
        <fullName evidence="6">Peptide/nickel transport system ATP-binding protein</fullName>
    </submittedName>
</protein>
<comment type="similarity">
    <text evidence="1">Belongs to the ABC transporter superfamily.</text>
</comment>
<name>A0ABS4ZF24_9MICO</name>
<dbReference type="InterPro" id="IPR050319">
    <property type="entry name" value="ABC_transp_ATP-bind"/>
</dbReference>
<dbReference type="InterPro" id="IPR017871">
    <property type="entry name" value="ABC_transporter-like_CS"/>
</dbReference>
<organism evidence="6 7">
    <name type="scientific">Microbacterium amylolyticum</name>
    <dbReference type="NCBI Taxonomy" id="936337"/>
    <lineage>
        <taxon>Bacteria</taxon>
        <taxon>Bacillati</taxon>
        <taxon>Actinomycetota</taxon>
        <taxon>Actinomycetes</taxon>
        <taxon>Micrococcales</taxon>
        <taxon>Microbacteriaceae</taxon>
        <taxon>Microbacterium</taxon>
    </lineage>
</organism>
<dbReference type="InterPro" id="IPR003593">
    <property type="entry name" value="AAA+_ATPase"/>
</dbReference>
<evidence type="ECO:0000313" key="6">
    <source>
        <dbReference type="EMBL" id="MBP2435633.1"/>
    </source>
</evidence>
<reference evidence="6 7" key="1">
    <citation type="submission" date="2021-03" db="EMBL/GenBank/DDBJ databases">
        <title>Sequencing the genomes of 1000 actinobacteria strains.</title>
        <authorList>
            <person name="Klenk H.-P."/>
        </authorList>
    </citation>
    <scope>NUCLEOTIDE SEQUENCE [LARGE SCALE GENOMIC DNA]</scope>
    <source>
        <strain evidence="6 7">DSM 24221</strain>
    </source>
</reference>
<keyword evidence="7" id="KW-1185">Reference proteome</keyword>
<dbReference type="Gene3D" id="3.40.50.300">
    <property type="entry name" value="P-loop containing nucleotide triphosphate hydrolases"/>
    <property type="match status" value="1"/>
</dbReference>
<dbReference type="PANTHER" id="PTHR43776:SF7">
    <property type="entry name" value="D,D-DIPEPTIDE TRANSPORT ATP-BINDING PROTEIN DDPF-RELATED"/>
    <property type="match status" value="1"/>
</dbReference>
<dbReference type="PANTHER" id="PTHR43776">
    <property type="entry name" value="TRANSPORT ATP-BINDING PROTEIN"/>
    <property type="match status" value="1"/>
</dbReference>
<sequence length="261" mass="27999">MRIPELTDWALSIDDLSVRRGYGANSVRAVDGVSAQLPFGAALVIAGSTGSGRTSLLAALAGVRDKRARIIGGESTVCGISARHPGRARSVLTYRVGYMAQDAGPNFDPDRTIGEIIAAPIVMRDPRTIGRALEVRVSKLLDEVRLPLGVMGRFPHELSAGMRQRVALARALVLDPRLLVADEPLAGIDVEVRHVVRDAILRRRDEWGMAALIATNDVAFAEEIGAHRLVMREGCVTASAEPGADPVVTPGEEDTRAFLVR</sequence>
<dbReference type="GO" id="GO:0005524">
    <property type="term" value="F:ATP binding"/>
    <property type="evidence" value="ECO:0007669"/>
    <property type="project" value="UniProtKB-KW"/>
</dbReference>
<evidence type="ECO:0000256" key="1">
    <source>
        <dbReference type="ARBA" id="ARBA00005417"/>
    </source>
</evidence>
<evidence type="ECO:0000256" key="2">
    <source>
        <dbReference type="ARBA" id="ARBA00022448"/>
    </source>
</evidence>
<evidence type="ECO:0000256" key="4">
    <source>
        <dbReference type="ARBA" id="ARBA00022840"/>
    </source>
</evidence>
<proteinExistence type="inferred from homology"/>
<feature type="domain" description="ABC transporter" evidence="5">
    <location>
        <begin position="11"/>
        <end position="258"/>
    </location>
</feature>
<dbReference type="Proteomes" id="UP001519362">
    <property type="component" value="Unassembled WGS sequence"/>
</dbReference>
<gene>
    <name evidence="6" type="ORF">JOF34_000219</name>
</gene>
<dbReference type="RefSeq" id="WP_165132327.1">
    <property type="nucleotide sequence ID" value="NZ_CP049253.1"/>
</dbReference>
<dbReference type="EMBL" id="JAGIOL010000001">
    <property type="protein sequence ID" value="MBP2435633.1"/>
    <property type="molecule type" value="Genomic_DNA"/>
</dbReference>
<comment type="caution">
    <text evidence="6">The sequence shown here is derived from an EMBL/GenBank/DDBJ whole genome shotgun (WGS) entry which is preliminary data.</text>
</comment>
<dbReference type="SUPFAM" id="SSF52540">
    <property type="entry name" value="P-loop containing nucleoside triphosphate hydrolases"/>
    <property type="match status" value="1"/>
</dbReference>
<evidence type="ECO:0000259" key="5">
    <source>
        <dbReference type="PROSITE" id="PS50893"/>
    </source>
</evidence>
<keyword evidence="3" id="KW-0547">Nucleotide-binding</keyword>
<dbReference type="SMART" id="SM00382">
    <property type="entry name" value="AAA"/>
    <property type="match status" value="1"/>
</dbReference>
<keyword evidence="4 6" id="KW-0067">ATP-binding</keyword>
<evidence type="ECO:0000313" key="7">
    <source>
        <dbReference type="Proteomes" id="UP001519362"/>
    </source>
</evidence>
<dbReference type="PROSITE" id="PS50893">
    <property type="entry name" value="ABC_TRANSPORTER_2"/>
    <property type="match status" value="1"/>
</dbReference>
<evidence type="ECO:0000256" key="3">
    <source>
        <dbReference type="ARBA" id="ARBA00022741"/>
    </source>
</evidence>
<dbReference type="InterPro" id="IPR003439">
    <property type="entry name" value="ABC_transporter-like_ATP-bd"/>
</dbReference>
<dbReference type="InterPro" id="IPR027417">
    <property type="entry name" value="P-loop_NTPase"/>
</dbReference>
<dbReference type="PROSITE" id="PS00211">
    <property type="entry name" value="ABC_TRANSPORTER_1"/>
    <property type="match status" value="1"/>
</dbReference>
<dbReference type="Pfam" id="PF00005">
    <property type="entry name" value="ABC_tran"/>
    <property type="match status" value="1"/>
</dbReference>
<keyword evidence="2" id="KW-0813">Transport</keyword>
<accession>A0ABS4ZF24</accession>